<name>A0ABP5EHC5_9MICO</name>
<comment type="caution">
    <text evidence="1">The sequence shown here is derived from an EMBL/GenBank/DDBJ whole genome shotgun (WGS) entry which is preliminary data.</text>
</comment>
<evidence type="ECO:0000313" key="1">
    <source>
        <dbReference type="EMBL" id="GAA1996188.1"/>
    </source>
</evidence>
<proteinExistence type="predicted"/>
<sequence length="73" mass="8097">MDTSHDDNEIASIIDRLEKQFPDVPPPDVEAVAFEAQEAFGGHPIRSYAPALVERQAKERLRGWSADRSGHPA</sequence>
<dbReference type="RefSeq" id="WP_344065570.1">
    <property type="nucleotide sequence ID" value="NZ_BAAAOH010000001.1"/>
</dbReference>
<gene>
    <name evidence="1" type="ORF">GCM10009777_36100</name>
</gene>
<dbReference type="EMBL" id="BAAAOH010000001">
    <property type="protein sequence ID" value="GAA1996188.1"/>
    <property type="molecule type" value="Genomic_DNA"/>
</dbReference>
<dbReference type="Proteomes" id="UP001500326">
    <property type="component" value="Unassembled WGS sequence"/>
</dbReference>
<dbReference type="NCBIfam" id="NF046112">
    <property type="entry name" value="MSMEG_6209_Nter"/>
    <property type="match status" value="1"/>
</dbReference>
<keyword evidence="2" id="KW-1185">Reference proteome</keyword>
<dbReference type="Gene3D" id="1.10.8.1060">
    <property type="entry name" value="Corynebacterium glutamicum thioredoxin-dependent arsenate reductase, N-terminal domain"/>
    <property type="match status" value="1"/>
</dbReference>
<accession>A0ABP5EHC5</accession>
<organism evidence="1 2">
    <name type="scientific">Microbacterium pumilum</name>
    <dbReference type="NCBI Taxonomy" id="344165"/>
    <lineage>
        <taxon>Bacteria</taxon>
        <taxon>Bacillati</taxon>
        <taxon>Actinomycetota</taxon>
        <taxon>Actinomycetes</taxon>
        <taxon>Micrococcales</taxon>
        <taxon>Microbacteriaceae</taxon>
        <taxon>Microbacterium</taxon>
    </lineage>
</organism>
<reference evidence="2" key="1">
    <citation type="journal article" date="2019" name="Int. J. Syst. Evol. Microbiol.">
        <title>The Global Catalogue of Microorganisms (GCM) 10K type strain sequencing project: providing services to taxonomists for standard genome sequencing and annotation.</title>
        <authorList>
            <consortium name="The Broad Institute Genomics Platform"/>
            <consortium name="The Broad Institute Genome Sequencing Center for Infectious Disease"/>
            <person name="Wu L."/>
            <person name="Ma J."/>
        </authorList>
    </citation>
    <scope>NUCLEOTIDE SEQUENCE [LARGE SCALE GENOMIC DNA]</scope>
    <source>
        <strain evidence="2">JCM 14902</strain>
    </source>
</reference>
<evidence type="ECO:0000313" key="2">
    <source>
        <dbReference type="Proteomes" id="UP001500326"/>
    </source>
</evidence>
<protein>
    <submittedName>
        <fullName evidence="1">Uncharacterized protein</fullName>
    </submittedName>
</protein>